<dbReference type="EMBL" id="CP020929">
    <property type="protein sequence ID" value="AWF96834.1"/>
    <property type="molecule type" value="Genomic_DNA"/>
</dbReference>
<dbReference type="Proteomes" id="UP000244870">
    <property type="component" value="Plasmid unnamed1"/>
</dbReference>
<dbReference type="RefSeq" id="WP_108731147.1">
    <property type="nucleotide sequence ID" value="NZ_CP020929.1"/>
</dbReference>
<protein>
    <submittedName>
        <fullName evidence="1">Uncharacterized protein</fullName>
    </submittedName>
</protein>
<dbReference type="AlphaFoldDB" id="A0A2S1KV40"/>
<gene>
    <name evidence="1" type="ORF">B6254_2490</name>
</gene>
<keyword evidence="1" id="KW-0614">Plasmid</keyword>
<accession>A0A2S1KV40</accession>
<name>A0A2S1KV40_9LACO</name>
<geneLocation type="plasmid" evidence="1">
    <name>unnamed1</name>
</geneLocation>
<evidence type="ECO:0000313" key="1">
    <source>
        <dbReference type="EMBL" id="AWF96834.1"/>
    </source>
</evidence>
<reference evidence="1 2" key="1">
    <citation type="submission" date="2017-04" db="EMBL/GenBank/DDBJ databases">
        <title>Weissella cibaria strain m2 complete genome.</title>
        <authorList>
            <person name="Pan Q."/>
            <person name="Tan M."/>
            <person name="Yao F."/>
            <person name="Su S."/>
        </authorList>
    </citation>
    <scope>NUCLEOTIDE SEQUENCE [LARGE SCALE GENOMIC DNA]</scope>
    <source>
        <strain evidence="1 2">M2</strain>
        <plasmid evidence="2">Plasmid unnamed1</plasmid>
    </source>
</reference>
<proteinExistence type="predicted"/>
<sequence>MNIKFKNMQPGMKQVTDETGNILAYVIKVDGEIAIDHIQTAYDDDATLYPKDNDGKPLKTYKQALEYLQAWFNATPGGIY</sequence>
<evidence type="ECO:0000313" key="2">
    <source>
        <dbReference type="Proteomes" id="UP000244870"/>
    </source>
</evidence>
<organism evidence="1 2">
    <name type="scientific">Weissella cibaria</name>
    <dbReference type="NCBI Taxonomy" id="137591"/>
    <lineage>
        <taxon>Bacteria</taxon>
        <taxon>Bacillati</taxon>
        <taxon>Bacillota</taxon>
        <taxon>Bacilli</taxon>
        <taxon>Lactobacillales</taxon>
        <taxon>Lactobacillaceae</taxon>
        <taxon>Weissella</taxon>
    </lineage>
</organism>